<proteinExistence type="inferred from homology"/>
<keyword evidence="2 9" id="KW-0813">Transport</keyword>
<dbReference type="PANTHER" id="PTHR42982">
    <property type="entry name" value="SEC-INDEPENDENT PROTEIN TRANSLOCASE PROTEIN TATA"/>
    <property type="match status" value="1"/>
</dbReference>
<name>A0A1I4L677_9BACI</name>
<keyword evidence="3 9" id="KW-1003">Cell membrane</keyword>
<dbReference type="Gene3D" id="1.20.5.3310">
    <property type="match status" value="1"/>
</dbReference>
<dbReference type="STRING" id="334253.SAMN04487943_104362"/>
<dbReference type="NCBIfam" id="NF011430">
    <property type="entry name" value="PRK14861.1"/>
    <property type="match status" value="1"/>
</dbReference>
<evidence type="ECO:0000256" key="5">
    <source>
        <dbReference type="ARBA" id="ARBA00022927"/>
    </source>
</evidence>
<keyword evidence="5 9" id="KW-0653">Protein transport</keyword>
<dbReference type="Pfam" id="PF02416">
    <property type="entry name" value="TatA_B_E"/>
    <property type="match status" value="1"/>
</dbReference>
<dbReference type="InterPro" id="IPR003369">
    <property type="entry name" value="TatA/B/E"/>
</dbReference>
<keyword evidence="4 9" id="KW-0812">Transmembrane</keyword>
<dbReference type="RefSeq" id="WP_091483512.1">
    <property type="nucleotide sequence ID" value="NZ_FOTR01000004.1"/>
</dbReference>
<dbReference type="Proteomes" id="UP000198565">
    <property type="component" value="Unassembled WGS sequence"/>
</dbReference>
<evidence type="ECO:0000256" key="8">
    <source>
        <dbReference type="ARBA" id="ARBA00023136"/>
    </source>
</evidence>
<organism evidence="10 11">
    <name type="scientific">Gracilibacillus orientalis</name>
    <dbReference type="NCBI Taxonomy" id="334253"/>
    <lineage>
        <taxon>Bacteria</taxon>
        <taxon>Bacillati</taxon>
        <taxon>Bacillota</taxon>
        <taxon>Bacilli</taxon>
        <taxon>Bacillales</taxon>
        <taxon>Bacillaceae</taxon>
        <taxon>Gracilibacillus</taxon>
    </lineage>
</organism>
<evidence type="ECO:0000256" key="1">
    <source>
        <dbReference type="ARBA" id="ARBA00004162"/>
    </source>
</evidence>
<dbReference type="GO" id="GO:0033281">
    <property type="term" value="C:TAT protein transport complex"/>
    <property type="evidence" value="ECO:0007669"/>
    <property type="project" value="UniProtKB-UniRule"/>
</dbReference>
<dbReference type="PANTHER" id="PTHR42982:SF1">
    <property type="entry name" value="SEC-INDEPENDENT PROTEIN TRANSLOCASE PROTEIN TATA"/>
    <property type="match status" value="1"/>
</dbReference>
<dbReference type="EMBL" id="FOTR01000004">
    <property type="protein sequence ID" value="SFL86147.1"/>
    <property type="molecule type" value="Genomic_DNA"/>
</dbReference>
<dbReference type="InterPro" id="IPR006312">
    <property type="entry name" value="TatA/E"/>
</dbReference>
<evidence type="ECO:0000256" key="9">
    <source>
        <dbReference type="HAMAP-Rule" id="MF_00236"/>
    </source>
</evidence>
<comment type="similarity">
    <text evidence="9">Belongs to the TatA/E family.</text>
</comment>
<dbReference type="NCBIfam" id="TIGR01411">
    <property type="entry name" value="tatAE"/>
    <property type="match status" value="1"/>
</dbReference>
<keyword evidence="11" id="KW-1185">Reference proteome</keyword>
<comment type="subunit">
    <text evidence="9">Forms a complex with TatC.</text>
</comment>
<evidence type="ECO:0000256" key="6">
    <source>
        <dbReference type="ARBA" id="ARBA00022989"/>
    </source>
</evidence>
<gene>
    <name evidence="9" type="primary">tatA</name>
    <name evidence="10" type="ORF">SAMN04487943_104362</name>
</gene>
<protein>
    <recommendedName>
        <fullName evidence="9">Sec-independent protein translocase protein TatA</fullName>
    </recommendedName>
</protein>
<keyword evidence="7 9" id="KW-0811">Translocation</keyword>
<feature type="transmembrane region" description="Helical" evidence="9">
    <location>
        <begin position="6"/>
        <end position="22"/>
    </location>
</feature>
<evidence type="ECO:0000256" key="4">
    <source>
        <dbReference type="ARBA" id="ARBA00022692"/>
    </source>
</evidence>
<keyword evidence="8 9" id="KW-0472">Membrane</keyword>
<dbReference type="GO" id="GO:0043953">
    <property type="term" value="P:protein transport by the Tat complex"/>
    <property type="evidence" value="ECO:0007669"/>
    <property type="project" value="UniProtKB-UniRule"/>
</dbReference>
<evidence type="ECO:0000313" key="11">
    <source>
        <dbReference type="Proteomes" id="UP000198565"/>
    </source>
</evidence>
<accession>A0A1I4L677</accession>
<dbReference type="GO" id="GO:0008320">
    <property type="term" value="F:protein transmembrane transporter activity"/>
    <property type="evidence" value="ECO:0007669"/>
    <property type="project" value="UniProtKB-UniRule"/>
</dbReference>
<evidence type="ECO:0000256" key="2">
    <source>
        <dbReference type="ARBA" id="ARBA00022448"/>
    </source>
</evidence>
<comment type="function">
    <text evidence="9">Part of the twin-arginine translocation (Tat) system that transports large folded proteins containing a characteristic twin-arginine motif in their signal peptide across membranes. TatA could form the protein-conducting channel of the Tat system.</text>
</comment>
<comment type="subcellular location">
    <subcellularLocation>
        <location evidence="1 9">Cell membrane</location>
        <topology evidence="1 9">Single-pass membrane protein</topology>
    </subcellularLocation>
</comment>
<sequence length="57" mass="6177">MLSNIGFPGLFLILVIALVIFGPSKLPEIGKAVGNSLREFKKATNDIMDEDKDKSGK</sequence>
<dbReference type="OrthoDB" id="9800908at2"/>
<evidence type="ECO:0000256" key="3">
    <source>
        <dbReference type="ARBA" id="ARBA00022475"/>
    </source>
</evidence>
<keyword evidence="6 9" id="KW-1133">Transmembrane helix</keyword>
<reference evidence="11" key="1">
    <citation type="submission" date="2016-10" db="EMBL/GenBank/DDBJ databases">
        <authorList>
            <person name="Varghese N."/>
            <person name="Submissions S."/>
        </authorList>
    </citation>
    <scope>NUCLEOTIDE SEQUENCE [LARGE SCALE GENOMIC DNA]</scope>
    <source>
        <strain evidence="11">CGMCC 1.4250</strain>
    </source>
</reference>
<dbReference type="HAMAP" id="MF_00236">
    <property type="entry name" value="TatA_E"/>
    <property type="match status" value="1"/>
</dbReference>
<dbReference type="PRINTS" id="PR01506">
    <property type="entry name" value="TATBPROTEIN"/>
</dbReference>
<dbReference type="AlphaFoldDB" id="A0A1I4L677"/>
<evidence type="ECO:0000313" key="10">
    <source>
        <dbReference type="EMBL" id="SFL86147.1"/>
    </source>
</evidence>
<evidence type="ECO:0000256" key="7">
    <source>
        <dbReference type="ARBA" id="ARBA00023010"/>
    </source>
</evidence>